<dbReference type="PROSITE" id="PS51186">
    <property type="entry name" value="GNAT"/>
    <property type="match status" value="1"/>
</dbReference>
<evidence type="ECO:0000313" key="4">
    <source>
        <dbReference type="EMBL" id="MDA2810089.1"/>
    </source>
</evidence>
<dbReference type="Gene3D" id="3.40.630.30">
    <property type="match status" value="1"/>
</dbReference>
<name>A0ABT4TZG0_9ACTN</name>
<keyword evidence="5" id="KW-1185">Reference proteome</keyword>
<dbReference type="CDD" id="cd04301">
    <property type="entry name" value="NAT_SF"/>
    <property type="match status" value="1"/>
</dbReference>
<dbReference type="InterPro" id="IPR050832">
    <property type="entry name" value="Bact_Acetyltransf"/>
</dbReference>
<dbReference type="InterPro" id="IPR016181">
    <property type="entry name" value="Acyl_CoA_acyltransferase"/>
</dbReference>
<proteinExistence type="predicted"/>
<keyword evidence="2 4" id="KW-0012">Acyltransferase</keyword>
<evidence type="ECO:0000313" key="5">
    <source>
        <dbReference type="Proteomes" id="UP001527866"/>
    </source>
</evidence>
<comment type="caution">
    <text evidence="4">The sequence shown here is derived from an EMBL/GenBank/DDBJ whole genome shotgun (WGS) entry which is preliminary data.</text>
</comment>
<reference evidence="4 5" key="1">
    <citation type="submission" date="2023-01" db="EMBL/GenBank/DDBJ databases">
        <title>Draft genome sequence of Nocardiopsis sp. RSe5-2 isolated from halophytes.</title>
        <authorList>
            <person name="Duangmal K."/>
            <person name="Chantavorakit T."/>
        </authorList>
    </citation>
    <scope>NUCLEOTIDE SEQUENCE [LARGE SCALE GENOMIC DNA]</scope>
    <source>
        <strain evidence="4 5">RSe5-2</strain>
    </source>
</reference>
<gene>
    <name evidence="4" type="ORF">O4J56_05515</name>
</gene>
<evidence type="ECO:0000259" key="3">
    <source>
        <dbReference type="PROSITE" id="PS51186"/>
    </source>
</evidence>
<keyword evidence="1 4" id="KW-0808">Transferase</keyword>
<feature type="domain" description="N-acetyltransferase" evidence="3">
    <location>
        <begin position="6"/>
        <end position="172"/>
    </location>
</feature>
<dbReference type="EC" id="2.3.1.-" evidence="4"/>
<dbReference type="Proteomes" id="UP001527866">
    <property type="component" value="Unassembled WGS sequence"/>
</dbReference>
<dbReference type="EMBL" id="JAQFWQ010000010">
    <property type="protein sequence ID" value="MDA2810089.1"/>
    <property type="molecule type" value="Genomic_DNA"/>
</dbReference>
<evidence type="ECO:0000256" key="1">
    <source>
        <dbReference type="ARBA" id="ARBA00022679"/>
    </source>
</evidence>
<dbReference type="Pfam" id="PF00583">
    <property type="entry name" value="Acetyltransf_1"/>
    <property type="match status" value="1"/>
</dbReference>
<dbReference type="RefSeq" id="WP_270684045.1">
    <property type="nucleotide sequence ID" value="NZ_JAQFWQ010000010.1"/>
</dbReference>
<dbReference type="SUPFAM" id="SSF55729">
    <property type="entry name" value="Acyl-CoA N-acyltransferases (Nat)"/>
    <property type="match status" value="1"/>
</dbReference>
<dbReference type="InterPro" id="IPR000182">
    <property type="entry name" value="GNAT_dom"/>
</dbReference>
<protein>
    <submittedName>
        <fullName evidence="4">GNAT family N-acetyltransferase</fullName>
        <ecNumber evidence="4">2.3.1.-</ecNumber>
    </submittedName>
</protein>
<sequence length="172" mass="19232">MGGMTIAVRCARPEDAEAMAEVFREAGAAGWAHFLPEEELRAEPLRPAVYAAGISAPETRVFVAEDPSSDRVAGFALWRPPTDPAAPCDEAELHLFYVHPGHWGDGTARVLMDAVLRSMRSEGRRRATLWTAEPNHRPRAFYRREGWEPDGGRRSKTRNGITFTELRYALDL</sequence>
<accession>A0ABT4TZG0</accession>
<dbReference type="GO" id="GO:0016746">
    <property type="term" value="F:acyltransferase activity"/>
    <property type="evidence" value="ECO:0007669"/>
    <property type="project" value="UniProtKB-KW"/>
</dbReference>
<evidence type="ECO:0000256" key="2">
    <source>
        <dbReference type="ARBA" id="ARBA00023315"/>
    </source>
</evidence>
<dbReference type="PANTHER" id="PTHR43877">
    <property type="entry name" value="AMINOALKYLPHOSPHONATE N-ACETYLTRANSFERASE-RELATED-RELATED"/>
    <property type="match status" value="1"/>
</dbReference>
<organism evidence="4 5">
    <name type="scientific">Nocardiopsis endophytica</name>
    <dbReference type="NCBI Taxonomy" id="3018445"/>
    <lineage>
        <taxon>Bacteria</taxon>
        <taxon>Bacillati</taxon>
        <taxon>Actinomycetota</taxon>
        <taxon>Actinomycetes</taxon>
        <taxon>Streptosporangiales</taxon>
        <taxon>Nocardiopsidaceae</taxon>
        <taxon>Nocardiopsis</taxon>
    </lineage>
</organism>